<dbReference type="OrthoDB" id="7509188at2"/>
<feature type="compositionally biased region" description="Polar residues" evidence="1">
    <location>
        <begin position="107"/>
        <end position="124"/>
    </location>
</feature>
<comment type="caution">
    <text evidence="2">The sequence shown here is derived from an EMBL/GenBank/DDBJ whole genome shotgun (WGS) entry which is preliminary data.</text>
</comment>
<reference evidence="2 3" key="1">
    <citation type="submission" date="2016-12" db="EMBL/GenBank/DDBJ databases">
        <title>Comparison of Traditional DNA-DNA Hybridization with In Silico Genomic Analysis.</title>
        <authorList>
            <person name="Nicholson A.C."/>
            <person name="Humrighouse B.W."/>
            <person name="Graziano J."/>
            <person name="Lasker B."/>
            <person name="Whitney A.M."/>
            <person name="Mcquiston J.R."/>
        </authorList>
    </citation>
    <scope>NUCLEOTIDE SEQUENCE [LARGE SCALE GENOMIC DNA]</scope>
    <source>
        <strain evidence="2 3">H2240</strain>
    </source>
</reference>
<organism evidence="2 3">
    <name type="scientific">Haematobacter genomosp. 1</name>
    <dbReference type="NCBI Taxonomy" id="366618"/>
    <lineage>
        <taxon>Bacteria</taxon>
        <taxon>Pseudomonadati</taxon>
        <taxon>Pseudomonadota</taxon>
        <taxon>Alphaproteobacteria</taxon>
        <taxon>Rhodobacterales</taxon>
        <taxon>Paracoccaceae</taxon>
        <taxon>Haematobacter</taxon>
    </lineage>
</organism>
<gene>
    <name evidence="2" type="ORF">CDV49_08275</name>
</gene>
<dbReference type="EMBL" id="NIPW01000011">
    <property type="protein sequence ID" value="OWJ78422.1"/>
    <property type="molecule type" value="Genomic_DNA"/>
</dbReference>
<dbReference type="RefSeq" id="WP_088215081.1">
    <property type="nucleotide sequence ID" value="NZ_NIPW01000011.1"/>
</dbReference>
<evidence type="ECO:0008006" key="4">
    <source>
        <dbReference type="Google" id="ProtNLM"/>
    </source>
</evidence>
<keyword evidence="3" id="KW-1185">Reference proteome</keyword>
<feature type="region of interest" description="Disordered" evidence="1">
    <location>
        <begin position="102"/>
        <end position="137"/>
    </location>
</feature>
<sequence length="137" mass="14463">MKITLTWPGGEHEFALPIGHLRAVQDACDAGPMEILTALRTGRWRVDMPLSVLRFGLMGGGMEREQAKSLVSRLSEAEPIGSFVMPAMLVIAAAVMGVADDPVGEQTGATSPQESGSSAPSTKAGQKRASRRAKSTQ</sequence>
<proteinExistence type="predicted"/>
<dbReference type="AlphaFoldDB" id="A0A212AC13"/>
<evidence type="ECO:0000313" key="3">
    <source>
        <dbReference type="Proteomes" id="UP000196878"/>
    </source>
</evidence>
<evidence type="ECO:0000313" key="2">
    <source>
        <dbReference type="EMBL" id="OWJ78422.1"/>
    </source>
</evidence>
<feature type="compositionally biased region" description="Basic residues" evidence="1">
    <location>
        <begin position="125"/>
        <end position="137"/>
    </location>
</feature>
<evidence type="ECO:0000256" key="1">
    <source>
        <dbReference type="SAM" id="MobiDB-lite"/>
    </source>
</evidence>
<protein>
    <recommendedName>
        <fullName evidence="4">Gene transfer agent family protein</fullName>
    </recommendedName>
</protein>
<accession>A0A212AC13</accession>
<name>A0A212AC13_9RHOB</name>
<dbReference type="Proteomes" id="UP000196878">
    <property type="component" value="Unassembled WGS sequence"/>
</dbReference>
<dbReference type="Pfam" id="PF11836">
    <property type="entry name" value="Phage_TAC_11"/>
    <property type="match status" value="1"/>
</dbReference>
<dbReference type="InterPro" id="IPR021791">
    <property type="entry name" value="Phage_TAC_11"/>
</dbReference>